<dbReference type="PANTHER" id="PTHR48029:SF1">
    <property type="entry name" value="NUCLEOLAR PROTEIN 8"/>
    <property type="match status" value="1"/>
</dbReference>
<keyword evidence="2" id="KW-0175">Coiled coil</keyword>
<accession>A0A0T6AU99</accession>
<evidence type="ECO:0000256" key="2">
    <source>
        <dbReference type="SAM" id="Coils"/>
    </source>
</evidence>
<feature type="region of interest" description="Disordered" evidence="3">
    <location>
        <begin position="135"/>
        <end position="160"/>
    </location>
</feature>
<reference evidence="4 5" key="1">
    <citation type="submission" date="2015-09" db="EMBL/GenBank/DDBJ databases">
        <title>Draft genome of the scarab beetle Oryctes borbonicus.</title>
        <authorList>
            <person name="Meyer J.M."/>
            <person name="Markov G.V."/>
            <person name="Baskaran P."/>
            <person name="Herrmann M."/>
            <person name="Sommer R.J."/>
            <person name="Roedelsperger C."/>
        </authorList>
    </citation>
    <scope>NUCLEOTIDE SEQUENCE [LARGE SCALE GENOMIC DNA]</scope>
    <source>
        <strain evidence="4">OB123</strain>
        <tissue evidence="4">Whole animal</tissue>
    </source>
</reference>
<dbReference type="AlphaFoldDB" id="A0A0T6AU99"/>
<organism evidence="4 5">
    <name type="scientific">Oryctes borbonicus</name>
    <dbReference type="NCBI Taxonomy" id="1629725"/>
    <lineage>
        <taxon>Eukaryota</taxon>
        <taxon>Metazoa</taxon>
        <taxon>Ecdysozoa</taxon>
        <taxon>Arthropoda</taxon>
        <taxon>Hexapoda</taxon>
        <taxon>Insecta</taxon>
        <taxon>Pterygota</taxon>
        <taxon>Neoptera</taxon>
        <taxon>Endopterygota</taxon>
        <taxon>Coleoptera</taxon>
        <taxon>Polyphaga</taxon>
        <taxon>Scarabaeiformia</taxon>
        <taxon>Scarabaeidae</taxon>
        <taxon>Dynastinae</taxon>
        <taxon>Oryctes</taxon>
    </lineage>
</organism>
<proteinExistence type="predicted"/>
<dbReference type="GO" id="GO:0003723">
    <property type="term" value="F:RNA binding"/>
    <property type="evidence" value="ECO:0007669"/>
    <property type="project" value="UniProtKB-KW"/>
</dbReference>
<dbReference type="Proteomes" id="UP000051574">
    <property type="component" value="Unassembled WGS sequence"/>
</dbReference>
<keyword evidence="1" id="KW-0694">RNA-binding</keyword>
<feature type="compositionally biased region" description="Basic and acidic residues" evidence="3">
    <location>
        <begin position="94"/>
        <end position="107"/>
    </location>
</feature>
<evidence type="ECO:0000256" key="1">
    <source>
        <dbReference type="ARBA" id="ARBA00022884"/>
    </source>
</evidence>
<dbReference type="OrthoDB" id="21643at2759"/>
<dbReference type="PANTHER" id="PTHR48029">
    <property type="entry name" value="NUCLEOLAR PROTEIN 8"/>
    <property type="match status" value="1"/>
</dbReference>
<feature type="region of interest" description="Disordered" evidence="3">
    <location>
        <begin position="87"/>
        <end position="107"/>
    </location>
</feature>
<feature type="coiled-coil region" evidence="2">
    <location>
        <begin position="108"/>
        <end position="135"/>
    </location>
</feature>
<evidence type="ECO:0000313" key="4">
    <source>
        <dbReference type="EMBL" id="KRT78311.1"/>
    </source>
</evidence>
<comment type="caution">
    <text evidence="4">The sequence shown here is derived from an EMBL/GenBank/DDBJ whole genome shotgun (WGS) entry which is preliminary data.</text>
</comment>
<protein>
    <submittedName>
        <fullName evidence="4">Uncharacterized protein</fullName>
    </submittedName>
</protein>
<sequence>DTKSNNKVIFTDDDYNQDYEINSNEAKIKNNRDKRLLFQDEDDDEEDKVFNFDVKEQFQGKKGRKLMELQLKFKNDKRFTMDERFLEDDQISENEEHATSPELRNEVQDEVEVTAEEKQKELSILEEVLGKKLRKNKDDGVSTKKPSKSLGMVRFDPSNPEHSKYILKQAEPVKEKLKKKKEQLVSSTIDKEGQRPVVSKETFYEVKENLKSTLEQEKPFSLLSLFGSNKDSDDHETNNEVS</sequence>
<feature type="non-terminal residue" evidence="4">
    <location>
        <position position="1"/>
    </location>
</feature>
<keyword evidence="5" id="KW-1185">Reference proteome</keyword>
<name>A0A0T6AU99_9SCAR</name>
<dbReference type="EMBL" id="LJIG01022868">
    <property type="protein sequence ID" value="KRT78311.1"/>
    <property type="molecule type" value="Genomic_DNA"/>
</dbReference>
<gene>
    <name evidence="4" type="ORF">AMK59_8187</name>
</gene>
<feature type="non-terminal residue" evidence="4">
    <location>
        <position position="242"/>
    </location>
</feature>
<evidence type="ECO:0000313" key="5">
    <source>
        <dbReference type="Proteomes" id="UP000051574"/>
    </source>
</evidence>
<evidence type="ECO:0000256" key="3">
    <source>
        <dbReference type="SAM" id="MobiDB-lite"/>
    </source>
</evidence>